<keyword evidence="1" id="KW-0694">RNA-binding</keyword>
<dbReference type="InterPro" id="IPR019510">
    <property type="entry name" value="AKAP7-like_phosphoesterase"/>
</dbReference>
<dbReference type="GO" id="GO:0006355">
    <property type="term" value="P:regulation of DNA-templated transcription"/>
    <property type="evidence" value="ECO:0007669"/>
    <property type="project" value="TreeGrafter"/>
</dbReference>
<dbReference type="CDD" id="cd22419">
    <property type="entry name" value="KH-I_ASCC1"/>
    <property type="match status" value="1"/>
</dbReference>
<dbReference type="GO" id="GO:0005634">
    <property type="term" value="C:nucleus"/>
    <property type="evidence" value="ECO:0007669"/>
    <property type="project" value="TreeGrafter"/>
</dbReference>
<reference evidence="3" key="1">
    <citation type="submission" date="2015-09" db="EMBL/GenBank/DDBJ databases">
        <title>Scylla olivacea transcriptome.</title>
        <authorList>
            <person name="Ikhwanuddin M."/>
        </authorList>
    </citation>
    <scope>NUCLEOTIDE SEQUENCE</scope>
</reference>
<dbReference type="AlphaFoldDB" id="A0A0P4W8Z0"/>
<evidence type="ECO:0000313" key="3">
    <source>
        <dbReference type="EMBL" id="JAI65059.1"/>
    </source>
</evidence>
<dbReference type="PROSITE" id="PS50084">
    <property type="entry name" value="KH_TYPE_1"/>
    <property type="match status" value="1"/>
</dbReference>
<protein>
    <recommendedName>
        <fullName evidence="2">K Homology domain-containing protein</fullName>
    </recommendedName>
</protein>
<dbReference type="PANTHER" id="PTHR13360">
    <property type="entry name" value="ACTIVATING SIGNAL COINTEGRATOR 1 COMPLEX SUBUNIT 1"/>
    <property type="match status" value="1"/>
</dbReference>
<dbReference type="InterPro" id="IPR004087">
    <property type="entry name" value="KH_dom"/>
</dbReference>
<accession>A0A0P4W8Z0</accession>
<dbReference type="InterPro" id="IPR004088">
    <property type="entry name" value="KH_dom_type_1"/>
</dbReference>
<dbReference type="SMART" id="SM00322">
    <property type="entry name" value="KH"/>
    <property type="match status" value="1"/>
</dbReference>
<dbReference type="PIRSF" id="PIRSF027019">
    <property type="entry name" value="Euk_LigT"/>
    <property type="match status" value="1"/>
</dbReference>
<dbReference type="InterPro" id="IPR009210">
    <property type="entry name" value="ASCC1"/>
</dbReference>
<dbReference type="SUPFAM" id="SSF54791">
    <property type="entry name" value="Eukaryotic type KH-domain (KH-domain type I)"/>
    <property type="match status" value="1"/>
</dbReference>
<dbReference type="GO" id="GO:0006307">
    <property type="term" value="P:DNA alkylation repair"/>
    <property type="evidence" value="ECO:0007669"/>
    <property type="project" value="InterPro"/>
</dbReference>
<proteinExistence type="predicted"/>
<sequence length="360" mass="40328">MDVLRPPTVWVAGRCYRVLNPQTATTTTNYAEADAYGFEDSVYQDEVDCTNETDFTVEETGSGRFQTSFPVANPYIPYLIGSKGSTKSRIEKETYTTLKFPGKGQNGNVVVTGKDVRTVRQARLKLEMLVEQARKKQPSTHFLSLPVNTANIQEKFLEFKKEVLEKCGDSRGVEESIFQEAAKLHLTLCVLVLADDRERQQAVDTLKQCPETVLKKQLGGEKLRLEMKGVEIMNDDPGEVHVLYGRVNALSWSHSIQAIADSVVGEFVKGGLVTRQQERVKLHVTLMNTSFRMQSNEDSGGVANQARETFCAKKILKEFVDFEFGVFEVEEIHLSIRHTGSSTKYYSASAKIPVLPEEPS</sequence>
<dbReference type="PANTHER" id="PTHR13360:SF1">
    <property type="entry name" value="ACTIVATING SIGNAL COINTEGRATOR 1 COMPLEX SUBUNIT 1"/>
    <property type="match status" value="1"/>
</dbReference>
<dbReference type="Gene3D" id="3.30.1370.10">
    <property type="entry name" value="K Homology domain, type 1"/>
    <property type="match status" value="1"/>
</dbReference>
<dbReference type="InterPro" id="IPR036612">
    <property type="entry name" value="KH_dom_type_1_sf"/>
</dbReference>
<organism evidence="3">
    <name type="scientific">Scylla olivacea</name>
    <name type="common">Orange mud crab</name>
    <name type="synonym">Cancer olivacea</name>
    <dbReference type="NCBI Taxonomy" id="85551"/>
    <lineage>
        <taxon>Eukaryota</taxon>
        <taxon>Metazoa</taxon>
        <taxon>Ecdysozoa</taxon>
        <taxon>Arthropoda</taxon>
        <taxon>Crustacea</taxon>
        <taxon>Multicrustacea</taxon>
        <taxon>Malacostraca</taxon>
        <taxon>Eumalacostraca</taxon>
        <taxon>Eucarida</taxon>
        <taxon>Decapoda</taxon>
        <taxon>Pleocyemata</taxon>
        <taxon>Brachyura</taxon>
        <taxon>Eubrachyura</taxon>
        <taxon>Portunoidea</taxon>
        <taxon>Portunidae</taxon>
        <taxon>Portuninae</taxon>
        <taxon>Scylla</taxon>
    </lineage>
</organism>
<dbReference type="InterPro" id="IPR047538">
    <property type="entry name" value="KH-I_ASCC1"/>
</dbReference>
<feature type="domain" description="K Homology" evidence="2">
    <location>
        <begin position="63"/>
        <end position="131"/>
    </location>
</feature>
<dbReference type="Pfam" id="PF10469">
    <property type="entry name" value="AKAP7_NLS"/>
    <property type="match status" value="1"/>
</dbReference>
<dbReference type="Gene3D" id="3.90.1140.10">
    <property type="entry name" value="Cyclic phosphodiesterase"/>
    <property type="match status" value="1"/>
</dbReference>
<dbReference type="GO" id="GO:0003723">
    <property type="term" value="F:RNA binding"/>
    <property type="evidence" value="ECO:0007669"/>
    <property type="project" value="UniProtKB-UniRule"/>
</dbReference>
<name>A0A0P4W8Z0_SCYOL</name>
<dbReference type="EMBL" id="GDRN01062629">
    <property type="protein sequence ID" value="JAI65059.1"/>
    <property type="molecule type" value="Transcribed_RNA"/>
</dbReference>
<evidence type="ECO:0000256" key="1">
    <source>
        <dbReference type="PROSITE-ProRule" id="PRU00117"/>
    </source>
</evidence>
<dbReference type="Pfam" id="PF00013">
    <property type="entry name" value="KH_1"/>
    <property type="match status" value="1"/>
</dbReference>
<evidence type="ECO:0000259" key="2">
    <source>
        <dbReference type="SMART" id="SM00322"/>
    </source>
</evidence>